<accession>A0A8I2YDS6</accession>
<comment type="caution">
    <text evidence="2">The sequence shown here is derived from an EMBL/GenBank/DDBJ whole genome shotgun (WGS) entry which is preliminary data.</text>
</comment>
<keyword evidence="3" id="KW-1185">Reference proteome</keyword>
<proteinExistence type="predicted"/>
<dbReference type="EMBL" id="JAGFBS010000057">
    <property type="protein sequence ID" value="KAG6370102.1"/>
    <property type="molecule type" value="Genomic_DNA"/>
</dbReference>
<sequence length="119" mass="13566">MAKYHTDEAPRVVASIAQRVSIKEKIELSIMYVPLASIYFHFVNVSSLSVGKRKYWKMLLKCAVFRSHTVQVYLQVIRKDVITIWNFNDPHQYLMDDNIIGALLCTDKPVGTPAAPPNT</sequence>
<organism evidence="2 3">
    <name type="scientific">Boletus reticuloceps</name>
    <dbReference type="NCBI Taxonomy" id="495285"/>
    <lineage>
        <taxon>Eukaryota</taxon>
        <taxon>Fungi</taxon>
        <taxon>Dikarya</taxon>
        <taxon>Basidiomycota</taxon>
        <taxon>Agaricomycotina</taxon>
        <taxon>Agaricomycetes</taxon>
        <taxon>Agaricomycetidae</taxon>
        <taxon>Boletales</taxon>
        <taxon>Boletineae</taxon>
        <taxon>Boletaceae</taxon>
        <taxon>Boletoideae</taxon>
        <taxon>Boletus</taxon>
    </lineage>
</organism>
<name>A0A8I2YDS6_9AGAM</name>
<keyword evidence="1" id="KW-1133">Transmembrane helix</keyword>
<dbReference type="OrthoDB" id="391988at2759"/>
<protein>
    <submittedName>
        <fullName evidence="2">Uncharacterized protein</fullName>
    </submittedName>
</protein>
<evidence type="ECO:0000313" key="2">
    <source>
        <dbReference type="EMBL" id="KAG6370102.1"/>
    </source>
</evidence>
<reference evidence="2" key="1">
    <citation type="submission" date="2021-03" db="EMBL/GenBank/DDBJ databases">
        <title>Evolutionary innovations through gain and loss of genes in the ectomycorrhizal Boletales.</title>
        <authorList>
            <person name="Wu G."/>
            <person name="Miyauchi S."/>
            <person name="Morin E."/>
            <person name="Yang Z.-L."/>
            <person name="Xu J."/>
            <person name="Martin F.M."/>
        </authorList>
    </citation>
    <scope>NUCLEOTIDE SEQUENCE</scope>
    <source>
        <strain evidence="2">BR01</strain>
    </source>
</reference>
<keyword evidence="1" id="KW-0472">Membrane</keyword>
<keyword evidence="1" id="KW-0812">Transmembrane</keyword>
<evidence type="ECO:0000313" key="3">
    <source>
        <dbReference type="Proteomes" id="UP000683000"/>
    </source>
</evidence>
<dbReference type="Proteomes" id="UP000683000">
    <property type="component" value="Unassembled WGS sequence"/>
</dbReference>
<feature type="transmembrane region" description="Helical" evidence="1">
    <location>
        <begin position="30"/>
        <end position="51"/>
    </location>
</feature>
<gene>
    <name evidence="2" type="ORF">JVT61DRAFT_12508</name>
</gene>
<evidence type="ECO:0000256" key="1">
    <source>
        <dbReference type="SAM" id="Phobius"/>
    </source>
</evidence>
<dbReference type="AlphaFoldDB" id="A0A8I2YDS6"/>